<accession>A0A229VW96</accession>
<evidence type="ECO:0000259" key="5">
    <source>
        <dbReference type="PROSITE" id="PS50893"/>
    </source>
</evidence>
<protein>
    <submittedName>
        <fullName evidence="6">ABC transporter ATP-binding protein</fullName>
    </submittedName>
</protein>
<dbReference type="RefSeq" id="WP_233133701.1">
    <property type="nucleotide sequence ID" value="NZ_NEWD01000034.1"/>
</dbReference>
<dbReference type="PANTHER" id="PTHR45772">
    <property type="entry name" value="CONSERVED COMPONENT OF ABC TRANSPORTER FOR NATURAL AMINO ACIDS-RELATED"/>
    <property type="match status" value="1"/>
</dbReference>
<dbReference type="Pfam" id="PF12399">
    <property type="entry name" value="BCA_ABC_TP_C"/>
    <property type="match status" value="1"/>
</dbReference>
<dbReference type="SUPFAM" id="SSF52540">
    <property type="entry name" value="P-loop containing nucleoside triphosphate hydrolases"/>
    <property type="match status" value="1"/>
</dbReference>
<dbReference type="InterPro" id="IPR051120">
    <property type="entry name" value="ABC_AA/LPS_Transport"/>
</dbReference>
<dbReference type="Proteomes" id="UP000215433">
    <property type="component" value="Unassembled WGS sequence"/>
</dbReference>
<dbReference type="SMART" id="SM00382">
    <property type="entry name" value="AAA"/>
    <property type="match status" value="1"/>
</dbReference>
<dbReference type="AlphaFoldDB" id="A0A229VW96"/>
<proteinExistence type="predicted"/>
<feature type="domain" description="ABC transporter" evidence="5">
    <location>
        <begin position="88"/>
        <end position="324"/>
    </location>
</feature>
<dbReference type="GO" id="GO:0005524">
    <property type="term" value="F:ATP binding"/>
    <property type="evidence" value="ECO:0007669"/>
    <property type="project" value="UniProtKB-KW"/>
</dbReference>
<reference evidence="6 7" key="1">
    <citation type="submission" date="2017-05" db="EMBL/GenBank/DDBJ databases">
        <title>Bifidobacterium vansinderenii sp. nov.</title>
        <authorList>
            <person name="Lugli G.A."/>
            <person name="Duranti S."/>
            <person name="Mangifesta M."/>
        </authorList>
    </citation>
    <scope>NUCLEOTIDE SEQUENCE [LARGE SCALE GENOMIC DNA]</scope>
    <source>
        <strain evidence="6 7">Tam10B</strain>
    </source>
</reference>
<organism evidence="6 7">
    <name type="scientific">Bifidobacterium vansinderenii</name>
    <dbReference type="NCBI Taxonomy" id="1984871"/>
    <lineage>
        <taxon>Bacteria</taxon>
        <taxon>Bacillati</taxon>
        <taxon>Actinomycetota</taxon>
        <taxon>Actinomycetes</taxon>
        <taxon>Bifidobacteriales</taxon>
        <taxon>Bifidobacteriaceae</taxon>
        <taxon>Bifidobacterium</taxon>
    </lineage>
</organism>
<evidence type="ECO:0000256" key="1">
    <source>
        <dbReference type="ARBA" id="ARBA00022448"/>
    </source>
</evidence>
<dbReference type="InterPro" id="IPR003439">
    <property type="entry name" value="ABC_transporter-like_ATP-bd"/>
</dbReference>
<dbReference type="InterPro" id="IPR032823">
    <property type="entry name" value="BCA_ABC_TP_C"/>
</dbReference>
<keyword evidence="1" id="KW-0813">Transport</keyword>
<evidence type="ECO:0000256" key="3">
    <source>
        <dbReference type="ARBA" id="ARBA00022840"/>
    </source>
</evidence>
<feature type="compositionally biased region" description="Polar residues" evidence="4">
    <location>
        <begin position="1"/>
        <end position="12"/>
    </location>
</feature>
<evidence type="ECO:0000313" key="7">
    <source>
        <dbReference type="Proteomes" id="UP000215433"/>
    </source>
</evidence>
<dbReference type="GO" id="GO:0016887">
    <property type="term" value="F:ATP hydrolysis activity"/>
    <property type="evidence" value="ECO:0007669"/>
    <property type="project" value="InterPro"/>
</dbReference>
<dbReference type="InterPro" id="IPR027417">
    <property type="entry name" value="P-loop_NTPase"/>
</dbReference>
<comment type="caution">
    <text evidence="6">The sequence shown here is derived from an EMBL/GenBank/DDBJ whole genome shotgun (WGS) entry which is preliminary data.</text>
</comment>
<evidence type="ECO:0000256" key="2">
    <source>
        <dbReference type="ARBA" id="ARBA00022741"/>
    </source>
</evidence>
<feature type="region of interest" description="Disordered" evidence="4">
    <location>
        <begin position="1"/>
        <end position="33"/>
    </location>
</feature>
<sequence length="326" mass="36176">MSANDINGGNVSDNDKETTVTENTTNDDALDAAQLREEARQMRDEARRMRDEVSRMKDEIVSERKRMEDLKDELSVLDDRGGQWSDYLEVKGLHVEFDGFVAVKNLDLTVEHGDLRFLIGPNGAGKTTIIDAITGLTPATGSATFRGEQLLGKKPNDIVKLGVGRTFQTASVVEELSVLENLQLAEGFRKKTSDLFKKVKGVSQNIQYMLDVTGLTADAYKPAGILPHGKKQWLEIGMLLVQDAHLLLLDEPVAGMTPEERQQTGELLKRCSRNRTVIIVEHDMDFMRQFADSVTVLNQGEVLAEGSVEEIQNNDEVVRIYLGGGE</sequence>
<keyword evidence="7" id="KW-1185">Reference proteome</keyword>
<dbReference type="EMBL" id="NEWD01000034">
    <property type="protein sequence ID" value="OXM99679.1"/>
    <property type="molecule type" value="Genomic_DNA"/>
</dbReference>
<dbReference type="InterPro" id="IPR017781">
    <property type="entry name" value="ABC_transptr_urea_ATP-bd_UrtD"/>
</dbReference>
<dbReference type="NCBIfam" id="TIGR03411">
    <property type="entry name" value="urea_trans_UrtD"/>
    <property type="match status" value="1"/>
</dbReference>
<dbReference type="Gene3D" id="3.40.50.300">
    <property type="entry name" value="P-loop containing nucleotide triphosphate hydrolases"/>
    <property type="match status" value="1"/>
</dbReference>
<dbReference type="GO" id="GO:0005886">
    <property type="term" value="C:plasma membrane"/>
    <property type="evidence" value="ECO:0007669"/>
    <property type="project" value="TreeGrafter"/>
</dbReference>
<dbReference type="InterPro" id="IPR003593">
    <property type="entry name" value="AAA+_ATPase"/>
</dbReference>
<name>A0A229VW96_9BIFI</name>
<gene>
    <name evidence="6" type="ORF">Tam10B_2102</name>
</gene>
<evidence type="ECO:0000256" key="4">
    <source>
        <dbReference type="SAM" id="MobiDB-lite"/>
    </source>
</evidence>
<evidence type="ECO:0000313" key="6">
    <source>
        <dbReference type="EMBL" id="OXM99679.1"/>
    </source>
</evidence>
<dbReference type="PANTHER" id="PTHR45772:SF8">
    <property type="entry name" value="HIGH-AFFINITY BRANCHED-CHAIN AMINO ACID TRANSPORT ATP-BINDING PROTEIN"/>
    <property type="match status" value="1"/>
</dbReference>
<dbReference type="Pfam" id="PF00005">
    <property type="entry name" value="ABC_tran"/>
    <property type="match status" value="1"/>
</dbReference>
<keyword evidence="3 6" id="KW-0067">ATP-binding</keyword>
<dbReference type="CDD" id="cd03219">
    <property type="entry name" value="ABC_Mj1267_LivG_branched"/>
    <property type="match status" value="1"/>
</dbReference>
<keyword evidence="2" id="KW-0547">Nucleotide-binding</keyword>
<dbReference type="PROSITE" id="PS50893">
    <property type="entry name" value="ABC_TRANSPORTER_2"/>
    <property type="match status" value="1"/>
</dbReference>